<evidence type="ECO:0000313" key="3">
    <source>
        <dbReference type="EnsemblPlants" id="KEH39825"/>
    </source>
</evidence>
<feature type="region of interest" description="Disordered" evidence="1">
    <location>
        <begin position="89"/>
        <end position="108"/>
    </location>
</feature>
<reference evidence="2 4" key="1">
    <citation type="journal article" date="2011" name="Nature">
        <title>The Medicago genome provides insight into the evolution of rhizobial symbioses.</title>
        <authorList>
            <person name="Young N.D."/>
            <person name="Debelle F."/>
            <person name="Oldroyd G.E."/>
            <person name="Geurts R."/>
            <person name="Cannon S.B."/>
            <person name="Udvardi M.K."/>
            <person name="Benedito V.A."/>
            <person name="Mayer K.F."/>
            <person name="Gouzy J."/>
            <person name="Schoof H."/>
            <person name="Van de Peer Y."/>
            <person name="Proost S."/>
            <person name="Cook D.R."/>
            <person name="Meyers B.C."/>
            <person name="Spannagl M."/>
            <person name="Cheung F."/>
            <person name="De Mita S."/>
            <person name="Krishnakumar V."/>
            <person name="Gundlach H."/>
            <person name="Zhou S."/>
            <person name="Mudge J."/>
            <person name="Bharti A.K."/>
            <person name="Murray J.D."/>
            <person name="Naoumkina M.A."/>
            <person name="Rosen B."/>
            <person name="Silverstein K.A."/>
            <person name="Tang H."/>
            <person name="Rombauts S."/>
            <person name="Zhao P.X."/>
            <person name="Zhou P."/>
            <person name="Barbe V."/>
            <person name="Bardou P."/>
            <person name="Bechner M."/>
            <person name="Bellec A."/>
            <person name="Berger A."/>
            <person name="Berges H."/>
            <person name="Bidwell S."/>
            <person name="Bisseling T."/>
            <person name="Choisne N."/>
            <person name="Couloux A."/>
            <person name="Denny R."/>
            <person name="Deshpande S."/>
            <person name="Dai X."/>
            <person name="Doyle J.J."/>
            <person name="Dudez A.M."/>
            <person name="Farmer A.D."/>
            <person name="Fouteau S."/>
            <person name="Franken C."/>
            <person name="Gibelin C."/>
            <person name="Gish J."/>
            <person name="Goldstein S."/>
            <person name="Gonzalez A.J."/>
            <person name="Green P.J."/>
            <person name="Hallab A."/>
            <person name="Hartog M."/>
            <person name="Hua A."/>
            <person name="Humphray S.J."/>
            <person name="Jeong D.H."/>
            <person name="Jing Y."/>
            <person name="Jocker A."/>
            <person name="Kenton S.M."/>
            <person name="Kim D.J."/>
            <person name="Klee K."/>
            <person name="Lai H."/>
            <person name="Lang C."/>
            <person name="Lin S."/>
            <person name="Macmil S.L."/>
            <person name="Magdelenat G."/>
            <person name="Matthews L."/>
            <person name="McCorrison J."/>
            <person name="Monaghan E.L."/>
            <person name="Mun J.H."/>
            <person name="Najar F.Z."/>
            <person name="Nicholson C."/>
            <person name="Noirot C."/>
            <person name="O'Bleness M."/>
            <person name="Paule C.R."/>
            <person name="Poulain J."/>
            <person name="Prion F."/>
            <person name="Qin B."/>
            <person name="Qu C."/>
            <person name="Retzel E.F."/>
            <person name="Riddle C."/>
            <person name="Sallet E."/>
            <person name="Samain S."/>
            <person name="Samson N."/>
            <person name="Sanders I."/>
            <person name="Saurat O."/>
            <person name="Scarpelli C."/>
            <person name="Schiex T."/>
            <person name="Segurens B."/>
            <person name="Severin A.J."/>
            <person name="Sherrier D.J."/>
            <person name="Shi R."/>
            <person name="Sims S."/>
            <person name="Singer S.R."/>
            <person name="Sinharoy S."/>
            <person name="Sterck L."/>
            <person name="Viollet A."/>
            <person name="Wang B.B."/>
            <person name="Wang K."/>
            <person name="Wang M."/>
            <person name="Wang X."/>
            <person name="Warfsmann J."/>
            <person name="Weissenbach J."/>
            <person name="White D.D."/>
            <person name="White J.D."/>
            <person name="Wiley G.B."/>
            <person name="Wincker P."/>
            <person name="Xing Y."/>
            <person name="Yang L."/>
            <person name="Yao Z."/>
            <person name="Ying F."/>
            <person name="Zhai J."/>
            <person name="Zhou L."/>
            <person name="Zuber A."/>
            <person name="Denarie J."/>
            <person name="Dixon R.A."/>
            <person name="May G.D."/>
            <person name="Schwartz D.C."/>
            <person name="Rogers J."/>
            <person name="Quetier F."/>
            <person name="Town C.D."/>
            <person name="Roe B.A."/>
        </authorList>
    </citation>
    <scope>NUCLEOTIDE SEQUENCE [LARGE SCALE GENOMIC DNA]</scope>
    <source>
        <strain evidence="2">A17</strain>
        <strain evidence="3 4">cv. Jemalong A17</strain>
    </source>
</reference>
<dbReference type="EnsemblPlants" id="KEH39825">
    <property type="protein sequence ID" value="KEH39825"/>
    <property type="gene ID" value="MTR_1g012335"/>
</dbReference>
<dbReference type="Proteomes" id="UP000002051">
    <property type="component" value="Unassembled WGS sequence"/>
</dbReference>
<feature type="compositionally biased region" description="Low complexity" evidence="1">
    <location>
        <begin position="51"/>
        <end position="65"/>
    </location>
</feature>
<protein>
    <submittedName>
        <fullName evidence="2 3">Uncharacterized protein</fullName>
    </submittedName>
</protein>
<evidence type="ECO:0000313" key="2">
    <source>
        <dbReference type="EMBL" id="KEH39825.1"/>
    </source>
</evidence>
<keyword evidence="4" id="KW-1185">Reference proteome</keyword>
<organism evidence="2 4">
    <name type="scientific">Medicago truncatula</name>
    <name type="common">Barrel medic</name>
    <name type="synonym">Medicago tribuloides</name>
    <dbReference type="NCBI Taxonomy" id="3880"/>
    <lineage>
        <taxon>Eukaryota</taxon>
        <taxon>Viridiplantae</taxon>
        <taxon>Streptophyta</taxon>
        <taxon>Embryophyta</taxon>
        <taxon>Tracheophyta</taxon>
        <taxon>Spermatophyta</taxon>
        <taxon>Magnoliopsida</taxon>
        <taxon>eudicotyledons</taxon>
        <taxon>Gunneridae</taxon>
        <taxon>Pentapetalae</taxon>
        <taxon>rosids</taxon>
        <taxon>fabids</taxon>
        <taxon>Fabales</taxon>
        <taxon>Fabaceae</taxon>
        <taxon>Papilionoideae</taxon>
        <taxon>50 kb inversion clade</taxon>
        <taxon>NPAAA clade</taxon>
        <taxon>Hologalegina</taxon>
        <taxon>IRL clade</taxon>
        <taxon>Trifolieae</taxon>
        <taxon>Medicago</taxon>
    </lineage>
</organism>
<reference evidence="3" key="3">
    <citation type="submission" date="2015-04" db="UniProtKB">
        <authorList>
            <consortium name="EnsemblPlants"/>
        </authorList>
    </citation>
    <scope>IDENTIFICATION</scope>
    <source>
        <strain evidence="3">cv. Jemalong A17</strain>
    </source>
</reference>
<reference evidence="2 4" key="2">
    <citation type="journal article" date="2014" name="BMC Genomics">
        <title>An improved genome release (version Mt4.0) for the model legume Medicago truncatula.</title>
        <authorList>
            <person name="Tang H."/>
            <person name="Krishnakumar V."/>
            <person name="Bidwell S."/>
            <person name="Rosen B."/>
            <person name="Chan A."/>
            <person name="Zhou S."/>
            <person name="Gentzbittel L."/>
            <person name="Childs K.L."/>
            <person name="Yandell M."/>
            <person name="Gundlach H."/>
            <person name="Mayer K.F."/>
            <person name="Schwartz D.C."/>
            <person name="Town C.D."/>
        </authorList>
    </citation>
    <scope>GENOME REANNOTATION</scope>
    <source>
        <strain evidence="2">A17</strain>
        <strain evidence="3 4">cv. Jemalong A17</strain>
    </source>
</reference>
<feature type="region of interest" description="Disordered" evidence="1">
    <location>
        <begin position="51"/>
        <end position="77"/>
    </location>
</feature>
<gene>
    <name evidence="2" type="ordered locus">MTR_1g012335</name>
</gene>
<accession>A0A072VNW5</accession>
<dbReference type="HOGENOM" id="CLU_1148700_0_0_1"/>
<dbReference type="EMBL" id="CM001217">
    <property type="protein sequence ID" value="KEH39825.1"/>
    <property type="molecule type" value="Genomic_DNA"/>
</dbReference>
<proteinExistence type="predicted"/>
<name>A0A072VNW5_MEDTR</name>
<evidence type="ECO:0000256" key="1">
    <source>
        <dbReference type="SAM" id="MobiDB-lite"/>
    </source>
</evidence>
<sequence length="242" mass="27487">MAVSRKFLYTKGDPLTNIVYNTLNTLKGKATENTADFQCGSFWYIAPEGQLSGGDSSEQSSDKSSVPPPKLNVQSDMIGSMRVTTFTNISQKSKSESNSQLMKSRKHHKEYTSVLREKSFHMKEPKACGKDQNYCAGIPFDEASGKYVPQDEKDEQKRMLRRGSLKWRMPWKIIKSNLRVPLLPGKEVLEKELVSAKSLAKNSMASYQQALDIEHMTIQQVESCGKRSWICFKMNLRKRSKS</sequence>
<evidence type="ECO:0000313" key="4">
    <source>
        <dbReference type="Proteomes" id="UP000002051"/>
    </source>
</evidence>
<feature type="compositionally biased region" description="Polar residues" evidence="1">
    <location>
        <begin position="89"/>
        <end position="102"/>
    </location>
</feature>
<dbReference type="AlphaFoldDB" id="A0A072VNW5"/>